<reference evidence="9 10" key="1">
    <citation type="submission" date="2018-05" db="EMBL/GenBank/DDBJ databases">
        <title>Draft genome sequence of Scytalidium lignicola DSM 105466, a ubiquitous saprotrophic fungus.</title>
        <authorList>
            <person name="Buettner E."/>
            <person name="Gebauer A.M."/>
            <person name="Hofrichter M."/>
            <person name="Liers C."/>
            <person name="Kellner H."/>
        </authorList>
    </citation>
    <scope>NUCLEOTIDE SEQUENCE [LARGE SCALE GENOMIC DNA]</scope>
    <source>
        <strain evidence="9 10">DSM 105466</strain>
    </source>
</reference>
<feature type="non-terminal residue" evidence="9">
    <location>
        <position position="1"/>
    </location>
</feature>
<evidence type="ECO:0000256" key="3">
    <source>
        <dbReference type="ARBA" id="ARBA00011738"/>
    </source>
</evidence>
<dbReference type="SUPFAM" id="SSF51197">
    <property type="entry name" value="Clavaminate synthase-like"/>
    <property type="match status" value="1"/>
</dbReference>
<dbReference type="GO" id="GO:0051213">
    <property type="term" value="F:dioxygenase activity"/>
    <property type="evidence" value="ECO:0007669"/>
    <property type="project" value="UniProtKB-KW"/>
</dbReference>
<dbReference type="EMBL" id="NCSJ02000007">
    <property type="protein sequence ID" value="RFU35566.1"/>
    <property type="molecule type" value="Genomic_DNA"/>
</dbReference>
<dbReference type="InterPro" id="IPR008775">
    <property type="entry name" value="Phytyl_CoA_dOase-like"/>
</dbReference>
<keyword evidence="4" id="KW-0479">Metal-binding</keyword>
<dbReference type="OrthoDB" id="445007at2759"/>
<comment type="subunit">
    <text evidence="3">Homodimer.</text>
</comment>
<dbReference type="PANTHER" id="PTHR20883:SF45">
    <property type="entry name" value="PHYTANOYL-COA DIOXYGENASE FAMILY PROTEIN"/>
    <property type="match status" value="1"/>
</dbReference>
<dbReference type="GO" id="GO:0046872">
    <property type="term" value="F:metal ion binding"/>
    <property type="evidence" value="ECO:0007669"/>
    <property type="project" value="UniProtKB-KW"/>
</dbReference>
<dbReference type="Gene3D" id="2.60.120.620">
    <property type="entry name" value="q2cbj1_9rhob like domain"/>
    <property type="match status" value="1"/>
</dbReference>
<dbReference type="AlphaFoldDB" id="A0A3E2HQD7"/>
<comment type="cofactor">
    <cofactor evidence="1">
        <name>Fe cation</name>
        <dbReference type="ChEBI" id="CHEBI:24875"/>
    </cofactor>
</comment>
<evidence type="ECO:0000313" key="10">
    <source>
        <dbReference type="Proteomes" id="UP000258309"/>
    </source>
</evidence>
<gene>
    <name evidence="9" type="ORF">B7463_g748</name>
</gene>
<comment type="caution">
    <text evidence="9">The sequence shown here is derived from an EMBL/GenBank/DDBJ whole genome shotgun (WGS) entry which is preliminary data.</text>
</comment>
<keyword evidence="10" id="KW-1185">Reference proteome</keyword>
<evidence type="ECO:0000256" key="4">
    <source>
        <dbReference type="ARBA" id="ARBA00022723"/>
    </source>
</evidence>
<dbReference type="STRING" id="5539.A0A3E2HQD7"/>
<proteinExistence type="inferred from homology"/>
<evidence type="ECO:0000313" key="9">
    <source>
        <dbReference type="EMBL" id="RFU35566.1"/>
    </source>
</evidence>
<evidence type="ECO:0000256" key="1">
    <source>
        <dbReference type="ARBA" id="ARBA00001962"/>
    </source>
</evidence>
<evidence type="ECO:0008006" key="11">
    <source>
        <dbReference type="Google" id="ProtNLM"/>
    </source>
</evidence>
<protein>
    <recommendedName>
        <fullName evidence="11">Phytanoyl-CoA dioxygenase</fullName>
    </recommendedName>
</protein>
<sequence length="323" mass="36207">MTTTITTLPIPDPEPIDPSYRPKVSVTTVSADTPIDYILAIIERDGGVILKDLVSNDELLDIEEELKPWSDQQRRHSTNGNKANGDAFYIIPSQTNLVPGLVGKSKTIADICERPVLEELRQRILLEKYIVHREDWVEPHTVAPLLSLSMSMNIGYGAPRQRLHRDDNIHGIRHSKSGEWSFKRASQFGCLIAGCEVTRKRGATMFVPGSHKWDDDRWATKDEICFAEMSPGSALIFLASCYHGGGANTIPNSVRTMYSLFFIRGTLRTEENQFLAISRSKALKMSPKMLELLGYTKPTTALGIVDNISPHEDMDGIWKRAIQ</sequence>
<keyword evidence="5" id="KW-0223">Dioxygenase</keyword>
<comment type="similarity">
    <text evidence="2">Belongs to the PhyH family.</text>
</comment>
<feature type="non-terminal residue" evidence="9">
    <location>
        <position position="323"/>
    </location>
</feature>
<feature type="region of interest" description="Disordered" evidence="8">
    <location>
        <begin position="1"/>
        <end position="21"/>
    </location>
</feature>
<dbReference type="OMA" id="YKKPTTA"/>
<evidence type="ECO:0000256" key="5">
    <source>
        <dbReference type="ARBA" id="ARBA00022964"/>
    </source>
</evidence>
<name>A0A3E2HQD7_SCYLI</name>
<accession>A0A3E2HQD7</accession>
<evidence type="ECO:0000256" key="7">
    <source>
        <dbReference type="ARBA" id="ARBA00023004"/>
    </source>
</evidence>
<evidence type="ECO:0000256" key="2">
    <source>
        <dbReference type="ARBA" id="ARBA00005830"/>
    </source>
</evidence>
<evidence type="ECO:0000256" key="6">
    <source>
        <dbReference type="ARBA" id="ARBA00023002"/>
    </source>
</evidence>
<organism evidence="9 10">
    <name type="scientific">Scytalidium lignicola</name>
    <name type="common">Hyphomycete</name>
    <dbReference type="NCBI Taxonomy" id="5539"/>
    <lineage>
        <taxon>Eukaryota</taxon>
        <taxon>Fungi</taxon>
        <taxon>Dikarya</taxon>
        <taxon>Ascomycota</taxon>
        <taxon>Pezizomycotina</taxon>
        <taxon>Leotiomycetes</taxon>
        <taxon>Leotiomycetes incertae sedis</taxon>
        <taxon>Scytalidium</taxon>
    </lineage>
</organism>
<evidence type="ECO:0000256" key="8">
    <source>
        <dbReference type="SAM" id="MobiDB-lite"/>
    </source>
</evidence>
<keyword evidence="7" id="KW-0408">Iron</keyword>
<dbReference type="PANTHER" id="PTHR20883">
    <property type="entry name" value="PHYTANOYL-COA DIOXYGENASE DOMAIN CONTAINING 1"/>
    <property type="match status" value="1"/>
</dbReference>
<dbReference type="Proteomes" id="UP000258309">
    <property type="component" value="Unassembled WGS sequence"/>
</dbReference>
<keyword evidence="6" id="KW-0560">Oxidoreductase</keyword>
<dbReference type="Pfam" id="PF05721">
    <property type="entry name" value="PhyH"/>
    <property type="match status" value="1"/>
</dbReference>